<dbReference type="EMBL" id="JASKYM010000001">
    <property type="protein sequence ID" value="MDK2562120.1"/>
    <property type="molecule type" value="Genomic_DNA"/>
</dbReference>
<sequence length="169" mass="19039">MKKNKISKILHSIVIVGIVLTLLALLATPLVTTAYFKSRFQILSGENNIVMITYACIYICAVPYVIALFKLKNVSKFVKNNNPFSIENIKSLKSIAICTFTEVILFIGCVLYVKNFTAFYSEFLYLPISYITPIFLVSFIAVFIGFLCLILANLLETAIEIKDENDKTI</sequence>
<dbReference type="Proteomes" id="UP001301012">
    <property type="component" value="Unassembled WGS sequence"/>
</dbReference>
<feature type="transmembrane region" description="Helical" evidence="1">
    <location>
        <begin position="92"/>
        <end position="113"/>
    </location>
</feature>
<comment type="caution">
    <text evidence="2">The sequence shown here is derived from an EMBL/GenBank/DDBJ whole genome shotgun (WGS) entry which is preliminary data.</text>
</comment>
<gene>
    <name evidence="2" type="ORF">QOZ84_01055</name>
</gene>
<evidence type="ECO:0000313" key="2">
    <source>
        <dbReference type="EMBL" id="MDK2562120.1"/>
    </source>
</evidence>
<proteinExistence type="predicted"/>
<accession>A0ABT7E9D9</accession>
<organism evidence="2 3">
    <name type="scientific">Romboutsia sedimentorum</name>
    <dbReference type="NCBI Taxonomy" id="1368474"/>
    <lineage>
        <taxon>Bacteria</taxon>
        <taxon>Bacillati</taxon>
        <taxon>Bacillota</taxon>
        <taxon>Clostridia</taxon>
        <taxon>Peptostreptococcales</taxon>
        <taxon>Peptostreptococcaceae</taxon>
        <taxon>Romboutsia</taxon>
    </lineage>
</organism>
<keyword evidence="3" id="KW-1185">Reference proteome</keyword>
<keyword evidence="1" id="KW-1133">Transmembrane helix</keyword>
<feature type="transmembrane region" description="Helical" evidence="1">
    <location>
        <begin position="133"/>
        <end position="155"/>
    </location>
</feature>
<reference evidence="2 3" key="1">
    <citation type="submission" date="2023-05" db="EMBL/GenBank/DDBJ databases">
        <title>Rombocin, a short stable natural nisin variant, displays selective antimicrobial activity against Listeria monocytogenes and employs dual mode of action to kill target bacterial strains.</title>
        <authorList>
            <person name="Wambui J."/>
            <person name="Stephan R."/>
            <person name="Kuipers O.P."/>
        </authorList>
    </citation>
    <scope>NUCLEOTIDE SEQUENCE [LARGE SCALE GENOMIC DNA]</scope>
    <source>
        <strain evidence="2 3">RC002</strain>
    </source>
</reference>
<feature type="transmembrane region" description="Helical" evidence="1">
    <location>
        <begin position="48"/>
        <end position="71"/>
    </location>
</feature>
<evidence type="ECO:0000256" key="1">
    <source>
        <dbReference type="SAM" id="Phobius"/>
    </source>
</evidence>
<name>A0ABT7E9D9_9FIRM</name>
<keyword evidence="1" id="KW-0812">Transmembrane</keyword>
<protein>
    <submittedName>
        <fullName evidence="2">DUF2975 domain-containing protein</fullName>
    </submittedName>
</protein>
<dbReference type="Pfam" id="PF11188">
    <property type="entry name" value="DUF2975"/>
    <property type="match status" value="1"/>
</dbReference>
<feature type="transmembrane region" description="Helical" evidence="1">
    <location>
        <begin position="12"/>
        <end position="36"/>
    </location>
</feature>
<dbReference type="InterPro" id="IPR021354">
    <property type="entry name" value="DUF2975"/>
</dbReference>
<dbReference type="RefSeq" id="WP_284131106.1">
    <property type="nucleotide sequence ID" value="NZ_JASKYM010000001.1"/>
</dbReference>
<keyword evidence="1" id="KW-0472">Membrane</keyword>
<evidence type="ECO:0000313" key="3">
    <source>
        <dbReference type="Proteomes" id="UP001301012"/>
    </source>
</evidence>